<accession>A0AAD5P775</accession>
<dbReference type="Gene3D" id="1.25.40.10">
    <property type="entry name" value="Tetratricopeptide repeat domain"/>
    <property type="match status" value="1"/>
</dbReference>
<gene>
    <name evidence="1" type="ORF">BDA99DRAFT_448417</name>
</gene>
<dbReference type="Proteomes" id="UP001209540">
    <property type="component" value="Unassembled WGS sequence"/>
</dbReference>
<dbReference type="InterPro" id="IPR005314">
    <property type="entry name" value="Peptidase_C50"/>
</dbReference>
<proteinExistence type="predicted"/>
<dbReference type="EMBL" id="JAIXMP010000059">
    <property type="protein sequence ID" value="KAI9244468.1"/>
    <property type="molecule type" value="Genomic_DNA"/>
</dbReference>
<dbReference type="GO" id="GO:0005737">
    <property type="term" value="C:cytoplasm"/>
    <property type="evidence" value="ECO:0007669"/>
    <property type="project" value="TreeGrafter"/>
</dbReference>
<organism evidence="1 2">
    <name type="scientific">Phascolomyces articulosus</name>
    <dbReference type="NCBI Taxonomy" id="60185"/>
    <lineage>
        <taxon>Eukaryota</taxon>
        <taxon>Fungi</taxon>
        <taxon>Fungi incertae sedis</taxon>
        <taxon>Mucoromycota</taxon>
        <taxon>Mucoromycotina</taxon>
        <taxon>Mucoromycetes</taxon>
        <taxon>Mucorales</taxon>
        <taxon>Lichtheimiaceae</taxon>
        <taxon>Phascolomyces</taxon>
    </lineage>
</organism>
<reference evidence="1" key="1">
    <citation type="journal article" date="2022" name="IScience">
        <title>Evolution of zygomycete secretomes and the origins of terrestrial fungal ecologies.</title>
        <authorList>
            <person name="Chang Y."/>
            <person name="Wang Y."/>
            <person name="Mondo S."/>
            <person name="Ahrendt S."/>
            <person name="Andreopoulos W."/>
            <person name="Barry K."/>
            <person name="Beard J."/>
            <person name="Benny G.L."/>
            <person name="Blankenship S."/>
            <person name="Bonito G."/>
            <person name="Cuomo C."/>
            <person name="Desiro A."/>
            <person name="Gervers K.A."/>
            <person name="Hundley H."/>
            <person name="Kuo A."/>
            <person name="LaButti K."/>
            <person name="Lang B.F."/>
            <person name="Lipzen A."/>
            <person name="O'Donnell K."/>
            <person name="Pangilinan J."/>
            <person name="Reynolds N."/>
            <person name="Sandor L."/>
            <person name="Smith M.E."/>
            <person name="Tsang A."/>
            <person name="Grigoriev I.V."/>
            <person name="Stajich J.E."/>
            <person name="Spatafora J.W."/>
        </authorList>
    </citation>
    <scope>NUCLEOTIDE SEQUENCE</scope>
    <source>
        <strain evidence="1">RSA 2281</strain>
    </source>
</reference>
<comment type="caution">
    <text evidence="1">The sequence shown here is derived from an EMBL/GenBank/DDBJ whole genome shotgun (WGS) entry which is preliminary data.</text>
</comment>
<protein>
    <submittedName>
        <fullName evidence="1">Uncharacterized protein</fullName>
    </submittedName>
</protein>
<dbReference type="GO" id="GO:0004197">
    <property type="term" value="F:cysteine-type endopeptidase activity"/>
    <property type="evidence" value="ECO:0007669"/>
    <property type="project" value="InterPro"/>
</dbReference>
<evidence type="ECO:0000313" key="2">
    <source>
        <dbReference type="Proteomes" id="UP001209540"/>
    </source>
</evidence>
<reference evidence="1" key="2">
    <citation type="submission" date="2023-02" db="EMBL/GenBank/DDBJ databases">
        <authorList>
            <consortium name="DOE Joint Genome Institute"/>
            <person name="Mondo S.J."/>
            <person name="Chang Y."/>
            <person name="Wang Y."/>
            <person name="Ahrendt S."/>
            <person name="Andreopoulos W."/>
            <person name="Barry K."/>
            <person name="Beard J."/>
            <person name="Benny G.L."/>
            <person name="Blankenship S."/>
            <person name="Bonito G."/>
            <person name="Cuomo C."/>
            <person name="Desiro A."/>
            <person name="Gervers K.A."/>
            <person name="Hundley H."/>
            <person name="Kuo A."/>
            <person name="LaButti K."/>
            <person name="Lang B.F."/>
            <person name="Lipzen A."/>
            <person name="O'Donnell K."/>
            <person name="Pangilinan J."/>
            <person name="Reynolds N."/>
            <person name="Sandor L."/>
            <person name="Smith M.W."/>
            <person name="Tsang A."/>
            <person name="Grigoriev I.V."/>
            <person name="Stajich J.E."/>
            <person name="Spatafora J.W."/>
        </authorList>
    </citation>
    <scope>NUCLEOTIDE SEQUENCE</scope>
    <source>
        <strain evidence="1">RSA 2281</strain>
    </source>
</reference>
<dbReference type="SUPFAM" id="SSF48452">
    <property type="entry name" value="TPR-like"/>
    <property type="match status" value="1"/>
</dbReference>
<dbReference type="AlphaFoldDB" id="A0AAD5P775"/>
<name>A0AAD5P775_9FUNG</name>
<dbReference type="GO" id="GO:0006508">
    <property type="term" value="P:proteolysis"/>
    <property type="evidence" value="ECO:0007669"/>
    <property type="project" value="InterPro"/>
</dbReference>
<evidence type="ECO:0000313" key="1">
    <source>
        <dbReference type="EMBL" id="KAI9244468.1"/>
    </source>
</evidence>
<keyword evidence="2" id="KW-1185">Reference proteome</keyword>
<dbReference type="GO" id="GO:0051307">
    <property type="term" value="P:meiotic chromosome separation"/>
    <property type="evidence" value="ECO:0007669"/>
    <property type="project" value="TreeGrafter"/>
</dbReference>
<dbReference type="GO" id="GO:0072686">
    <property type="term" value="C:mitotic spindle"/>
    <property type="evidence" value="ECO:0007669"/>
    <property type="project" value="TreeGrafter"/>
</dbReference>
<dbReference type="PANTHER" id="PTHR12792:SF0">
    <property type="entry name" value="SEPARIN"/>
    <property type="match status" value="1"/>
</dbReference>
<dbReference type="GO" id="GO:0005634">
    <property type="term" value="C:nucleus"/>
    <property type="evidence" value="ECO:0007669"/>
    <property type="project" value="InterPro"/>
</dbReference>
<dbReference type="InterPro" id="IPR011990">
    <property type="entry name" value="TPR-like_helical_dom_sf"/>
</dbReference>
<feature type="non-terminal residue" evidence="1">
    <location>
        <position position="1"/>
    </location>
</feature>
<sequence>VMQDPSVDQSIQDCTTALRILNYCSRTVQQNMAVKSRKSSPAADPFADNSSATNVAKAKDESAIASSISFRESEWIIAQKMAACLLQLSELHLIRGSWRDAQYYLEKGHELGEKLHSRIMKFKFLVAFSDFHLRCGSLDSSASNLKDAKEVQPLGEIYIREDAELNMAAGNVDADQGCLSDAVKSYNAAEENFNKMIDAGYIATIEDLVQR</sequence>
<dbReference type="PANTHER" id="PTHR12792">
    <property type="entry name" value="EXTRA SPINDLE POLES 1-RELATED"/>
    <property type="match status" value="1"/>
</dbReference>